<gene>
    <name evidence="4" type="ORF">NTEN_LOCUS17745</name>
</gene>
<name>A0A6H5HB66_9HEMI</name>
<feature type="region of interest" description="Disordered" evidence="1">
    <location>
        <begin position="311"/>
        <end position="382"/>
    </location>
</feature>
<feature type="domain" description="ZP" evidence="3">
    <location>
        <begin position="45"/>
        <end position="292"/>
    </location>
</feature>
<feature type="compositionally biased region" description="Low complexity" evidence="1">
    <location>
        <begin position="328"/>
        <end position="351"/>
    </location>
</feature>
<feature type="compositionally biased region" description="Basic and acidic residues" evidence="1">
    <location>
        <begin position="465"/>
        <end position="478"/>
    </location>
</feature>
<keyword evidence="5" id="KW-1185">Reference proteome</keyword>
<reference evidence="4 5" key="1">
    <citation type="submission" date="2020-02" db="EMBL/GenBank/DDBJ databases">
        <authorList>
            <person name="Ferguson B K."/>
        </authorList>
    </citation>
    <scope>NUCLEOTIDE SEQUENCE [LARGE SCALE GENOMIC DNA]</scope>
</reference>
<dbReference type="OrthoDB" id="10062424at2759"/>
<keyword evidence="2" id="KW-0472">Membrane</keyword>
<evidence type="ECO:0000313" key="4">
    <source>
        <dbReference type="EMBL" id="CAB0013092.1"/>
    </source>
</evidence>
<accession>A0A6H5HB66</accession>
<dbReference type="InterPro" id="IPR056953">
    <property type="entry name" value="CUT_N"/>
</dbReference>
<dbReference type="PANTHER" id="PTHR46560">
    <property type="entry name" value="CYPHER, ISOFORM B"/>
    <property type="match status" value="1"/>
</dbReference>
<keyword evidence="2" id="KW-0812">Transmembrane</keyword>
<feature type="transmembrane region" description="Helical" evidence="2">
    <location>
        <begin position="555"/>
        <end position="578"/>
    </location>
</feature>
<dbReference type="Proteomes" id="UP000479000">
    <property type="component" value="Unassembled WGS sequence"/>
</dbReference>
<keyword evidence="2" id="KW-1133">Transmembrane helix</keyword>
<evidence type="ECO:0000313" key="5">
    <source>
        <dbReference type="Proteomes" id="UP000479000"/>
    </source>
</evidence>
<dbReference type="EMBL" id="CADCXU010026044">
    <property type="protein sequence ID" value="CAB0013092.1"/>
    <property type="molecule type" value="Genomic_DNA"/>
</dbReference>
<proteinExistence type="predicted"/>
<sequence>MDLTYYFCIVLYFRMDFSYKSIGGGEIWPLERPDGMPAIQSLEVMCGKDHMDVHLSFTQPFEGIVSSKGQYADPRCVYVPPATGKTFFSFRIAYARCGTKPDLNGQFYENTVVVQYDKDLLEVWDEAKRLRCEWYNDYEKTASKPPMVIADLDVIQLDFRGDNVDCWMEIQHGKGPWAPPVSGIVPLGSTLTLVVAINDNRGEFDMRVKSCAASDGGGHVIHLSDEFGCVLRPKMISRFLKARIADERASVITYAFFHAFKFPDALSVHIKCKVEICRHGCLDHCQFAVRATSDLIVDWLVPGTGGGVEPGLDEHLGHYGPLERKDTSAAASHQQTASASSVRQQQPRPTESSPPPSNPAPSPTSGQQTSNSNNDAVSDAPGDDELIYDEMVDLGKEMFESERIVGTSMGGNSGPHAAAQHLNPSSSVEPPSPQPSEESKNVGGDDLPLTSFQEAPLRSSGVRDNSQERFPHGPRNLDVDSLPLGSSLNARKRRSVVVSDRKTRSADVGVSGLYEVISEADLAFTPDSKGEAVTVFQGRIREEVVYGICLPVPGFSALFVLVAVSAVVSALVAGALLYRYQMQRETQELVARQVRMRRQHAMTPQVPAHAPPHVTPQVPHQSTSIASWVALRLLRPRAPPSPTR</sequence>
<dbReference type="Pfam" id="PF25057">
    <property type="entry name" value="CUT_N"/>
    <property type="match status" value="1"/>
</dbReference>
<dbReference type="PANTHER" id="PTHR46560:SF1">
    <property type="entry name" value="MINIATURE"/>
    <property type="match status" value="1"/>
</dbReference>
<dbReference type="AlphaFoldDB" id="A0A6H5HB66"/>
<evidence type="ECO:0000256" key="2">
    <source>
        <dbReference type="SAM" id="Phobius"/>
    </source>
</evidence>
<dbReference type="InterPro" id="IPR001507">
    <property type="entry name" value="ZP_dom"/>
</dbReference>
<dbReference type="SMART" id="SM00241">
    <property type="entry name" value="ZP"/>
    <property type="match status" value="1"/>
</dbReference>
<feature type="compositionally biased region" description="Basic and acidic residues" evidence="1">
    <location>
        <begin position="312"/>
        <end position="327"/>
    </location>
</feature>
<organism evidence="4 5">
    <name type="scientific">Nesidiocoris tenuis</name>
    <dbReference type="NCBI Taxonomy" id="355587"/>
    <lineage>
        <taxon>Eukaryota</taxon>
        <taxon>Metazoa</taxon>
        <taxon>Ecdysozoa</taxon>
        <taxon>Arthropoda</taxon>
        <taxon>Hexapoda</taxon>
        <taxon>Insecta</taxon>
        <taxon>Pterygota</taxon>
        <taxon>Neoptera</taxon>
        <taxon>Paraneoptera</taxon>
        <taxon>Hemiptera</taxon>
        <taxon>Heteroptera</taxon>
        <taxon>Panheteroptera</taxon>
        <taxon>Cimicomorpha</taxon>
        <taxon>Miridae</taxon>
        <taxon>Dicyphina</taxon>
        <taxon>Nesidiocoris</taxon>
    </lineage>
</organism>
<feature type="region of interest" description="Disordered" evidence="1">
    <location>
        <begin position="406"/>
        <end position="484"/>
    </location>
</feature>
<dbReference type="PROSITE" id="PS51034">
    <property type="entry name" value="ZP_2"/>
    <property type="match status" value="1"/>
</dbReference>
<feature type="compositionally biased region" description="Polar residues" evidence="1">
    <location>
        <begin position="366"/>
        <end position="376"/>
    </location>
</feature>
<evidence type="ECO:0000259" key="3">
    <source>
        <dbReference type="PROSITE" id="PS51034"/>
    </source>
</evidence>
<feature type="compositionally biased region" description="Pro residues" evidence="1">
    <location>
        <begin position="352"/>
        <end position="362"/>
    </location>
</feature>
<evidence type="ECO:0000256" key="1">
    <source>
        <dbReference type="SAM" id="MobiDB-lite"/>
    </source>
</evidence>
<protein>
    <recommendedName>
        <fullName evidence="3">ZP domain-containing protein</fullName>
    </recommendedName>
</protein>